<dbReference type="GO" id="GO:0002949">
    <property type="term" value="P:tRNA threonylcarbamoyladenosine modification"/>
    <property type="evidence" value="ECO:0007669"/>
    <property type="project" value="InterPro"/>
</dbReference>
<keyword evidence="9" id="KW-0460">Magnesium</keyword>
<keyword evidence="7" id="KW-0547">Nucleotide-binding</keyword>
<dbReference type="GO" id="GO:0005524">
    <property type="term" value="F:ATP binding"/>
    <property type="evidence" value="ECO:0007669"/>
    <property type="project" value="UniProtKB-KW"/>
</dbReference>
<dbReference type="GO" id="GO:0005737">
    <property type="term" value="C:cytoplasm"/>
    <property type="evidence" value="ECO:0007669"/>
    <property type="project" value="UniProtKB-SubCell"/>
</dbReference>
<dbReference type="GO" id="GO:0046872">
    <property type="term" value="F:metal ion binding"/>
    <property type="evidence" value="ECO:0007669"/>
    <property type="project" value="UniProtKB-KW"/>
</dbReference>
<dbReference type="InterPro" id="IPR003442">
    <property type="entry name" value="T6A_TsaE"/>
</dbReference>
<proteinExistence type="inferred from homology"/>
<dbReference type="EMBL" id="QZJF01000017">
    <property type="protein sequence ID" value="RJR26964.1"/>
    <property type="molecule type" value="Genomic_DNA"/>
</dbReference>
<comment type="subcellular location">
    <subcellularLocation>
        <location evidence="1">Cytoplasm</location>
    </subcellularLocation>
</comment>
<organism evidence="11 12">
    <name type="scientific">candidate division WWE3 bacterium</name>
    <dbReference type="NCBI Taxonomy" id="2053526"/>
    <lineage>
        <taxon>Bacteria</taxon>
        <taxon>Katanobacteria</taxon>
    </lineage>
</organism>
<dbReference type="Gene3D" id="3.40.50.300">
    <property type="entry name" value="P-loop containing nucleotide triphosphate hydrolases"/>
    <property type="match status" value="1"/>
</dbReference>
<dbReference type="NCBIfam" id="TIGR00150">
    <property type="entry name" value="T6A_YjeE"/>
    <property type="match status" value="1"/>
</dbReference>
<evidence type="ECO:0000256" key="7">
    <source>
        <dbReference type="ARBA" id="ARBA00022741"/>
    </source>
</evidence>
<evidence type="ECO:0000256" key="2">
    <source>
        <dbReference type="ARBA" id="ARBA00007599"/>
    </source>
</evidence>
<evidence type="ECO:0000256" key="3">
    <source>
        <dbReference type="ARBA" id="ARBA00019010"/>
    </source>
</evidence>
<keyword evidence="5" id="KW-0819">tRNA processing</keyword>
<dbReference type="SUPFAM" id="SSF52540">
    <property type="entry name" value="P-loop containing nucleoside triphosphate hydrolases"/>
    <property type="match status" value="1"/>
</dbReference>
<keyword evidence="6" id="KW-0479">Metal-binding</keyword>
<evidence type="ECO:0000256" key="8">
    <source>
        <dbReference type="ARBA" id="ARBA00022840"/>
    </source>
</evidence>
<dbReference type="PANTHER" id="PTHR33540:SF2">
    <property type="entry name" value="TRNA THREONYLCARBAMOYLADENOSINE BIOSYNTHESIS PROTEIN TSAE"/>
    <property type="match status" value="1"/>
</dbReference>
<keyword evidence="4" id="KW-0963">Cytoplasm</keyword>
<dbReference type="PANTHER" id="PTHR33540">
    <property type="entry name" value="TRNA THREONYLCARBAMOYLADENOSINE BIOSYNTHESIS PROTEIN TSAE"/>
    <property type="match status" value="1"/>
</dbReference>
<dbReference type="Pfam" id="PF02367">
    <property type="entry name" value="TsaE"/>
    <property type="match status" value="1"/>
</dbReference>
<name>A0A3A4ZCH9_UNCKA</name>
<evidence type="ECO:0000313" key="11">
    <source>
        <dbReference type="EMBL" id="RJR26964.1"/>
    </source>
</evidence>
<keyword evidence="8" id="KW-0067">ATP-binding</keyword>
<dbReference type="AlphaFoldDB" id="A0A3A4ZCH9"/>
<dbReference type="GO" id="GO:0016740">
    <property type="term" value="F:transferase activity"/>
    <property type="evidence" value="ECO:0007669"/>
    <property type="project" value="UniProtKB-KW"/>
</dbReference>
<reference evidence="11 12" key="1">
    <citation type="journal article" date="2017" name="ISME J.">
        <title>Energy and carbon metabolisms in a deep terrestrial subsurface fluid microbial community.</title>
        <authorList>
            <person name="Momper L."/>
            <person name="Jungbluth S.P."/>
            <person name="Lee M.D."/>
            <person name="Amend J.P."/>
        </authorList>
    </citation>
    <scope>NUCLEOTIDE SEQUENCE [LARGE SCALE GENOMIC DNA]</scope>
    <source>
        <strain evidence="11">SURF_46</strain>
    </source>
</reference>
<accession>A0A3A4ZCH9</accession>
<sequence length="147" mass="16795">MEVTTSSTEETKKLAYKLARSVRPGTVIALYGDLGSGKTTFTRYLVEALGIDAKVQSPTFVIVRNYKRSNNSDNNGISEVIHMDFYRIQSVDGLKEFDLEYFFGYGEFVTIVEWPEIVENYLPPDTMKISFEYAGENERKINVQNTH</sequence>
<evidence type="ECO:0000256" key="4">
    <source>
        <dbReference type="ARBA" id="ARBA00022490"/>
    </source>
</evidence>
<dbReference type="InterPro" id="IPR027417">
    <property type="entry name" value="P-loop_NTPase"/>
</dbReference>
<dbReference type="Proteomes" id="UP000265540">
    <property type="component" value="Unassembled WGS sequence"/>
</dbReference>
<evidence type="ECO:0000256" key="1">
    <source>
        <dbReference type="ARBA" id="ARBA00004496"/>
    </source>
</evidence>
<evidence type="ECO:0000256" key="9">
    <source>
        <dbReference type="ARBA" id="ARBA00022842"/>
    </source>
</evidence>
<evidence type="ECO:0000313" key="12">
    <source>
        <dbReference type="Proteomes" id="UP000265540"/>
    </source>
</evidence>
<evidence type="ECO:0000256" key="10">
    <source>
        <dbReference type="ARBA" id="ARBA00032441"/>
    </source>
</evidence>
<keyword evidence="11" id="KW-0808">Transferase</keyword>
<comment type="similarity">
    <text evidence="2">Belongs to the TsaE family.</text>
</comment>
<evidence type="ECO:0000256" key="6">
    <source>
        <dbReference type="ARBA" id="ARBA00022723"/>
    </source>
</evidence>
<protein>
    <recommendedName>
        <fullName evidence="3">tRNA threonylcarbamoyladenosine biosynthesis protein TsaE</fullName>
    </recommendedName>
    <alternativeName>
        <fullName evidence="10">t(6)A37 threonylcarbamoyladenosine biosynthesis protein TsaE</fullName>
    </alternativeName>
</protein>
<comment type="caution">
    <text evidence="11">The sequence shown here is derived from an EMBL/GenBank/DDBJ whole genome shotgun (WGS) entry which is preliminary data.</text>
</comment>
<gene>
    <name evidence="11" type="primary">tsaE</name>
    <name evidence="11" type="ORF">C4561_04280</name>
</gene>
<evidence type="ECO:0000256" key="5">
    <source>
        <dbReference type="ARBA" id="ARBA00022694"/>
    </source>
</evidence>